<evidence type="ECO:0000256" key="2">
    <source>
        <dbReference type="ARBA" id="ARBA00023015"/>
    </source>
</evidence>
<evidence type="ECO:0000256" key="5">
    <source>
        <dbReference type="HAMAP-Rule" id="MF_00081"/>
    </source>
</evidence>
<dbReference type="InterPro" id="IPR036390">
    <property type="entry name" value="WH_DNA-bd_sf"/>
</dbReference>
<dbReference type="InterPro" id="IPR036388">
    <property type="entry name" value="WH-like_DNA-bd_sf"/>
</dbReference>
<comment type="similarity">
    <text evidence="5">Belongs to the HrcA family.</text>
</comment>
<evidence type="ECO:0000256" key="3">
    <source>
        <dbReference type="ARBA" id="ARBA00023016"/>
    </source>
</evidence>
<dbReference type="EMBL" id="LJCR01000269">
    <property type="protein sequence ID" value="KPV53397.1"/>
    <property type="molecule type" value="Genomic_DNA"/>
</dbReference>
<dbReference type="GO" id="GO:0045892">
    <property type="term" value="P:negative regulation of DNA-templated transcription"/>
    <property type="evidence" value="ECO:0007669"/>
    <property type="project" value="UniProtKB-UniRule"/>
</dbReference>
<evidence type="ECO:0000256" key="4">
    <source>
        <dbReference type="ARBA" id="ARBA00023163"/>
    </source>
</evidence>
<keyword evidence="4 5" id="KW-0804">Transcription</keyword>
<comment type="caution">
    <text evidence="7">The sequence shown here is derived from an EMBL/GenBank/DDBJ whole genome shotgun (WGS) entry which is preliminary data.</text>
</comment>
<dbReference type="PANTHER" id="PTHR34824">
    <property type="entry name" value="HEAT-INDUCIBLE TRANSCRIPTION REPRESSOR HRCA"/>
    <property type="match status" value="1"/>
</dbReference>
<dbReference type="PATRIC" id="fig|186479.3.peg.5515"/>
<evidence type="ECO:0000313" key="8">
    <source>
        <dbReference type="Proteomes" id="UP000050509"/>
    </source>
</evidence>
<dbReference type="InterPro" id="IPR002571">
    <property type="entry name" value="HrcA"/>
</dbReference>
<protein>
    <recommendedName>
        <fullName evidence="5">Heat-inducible transcription repressor HrcA</fullName>
    </recommendedName>
</protein>
<dbReference type="InterPro" id="IPR029016">
    <property type="entry name" value="GAF-like_dom_sf"/>
</dbReference>
<dbReference type="NCBIfam" id="TIGR00331">
    <property type="entry name" value="hrcA"/>
    <property type="match status" value="1"/>
</dbReference>
<keyword evidence="3 5" id="KW-0346">Stress response</keyword>
<dbReference type="InterPro" id="IPR023120">
    <property type="entry name" value="WHTH_transcript_rep_HrcA_IDD"/>
</dbReference>
<accession>A0A0N8PSQ7</accession>
<keyword evidence="2 5" id="KW-0805">Transcription regulation</keyword>
<dbReference type="GO" id="GO:0003677">
    <property type="term" value="F:DNA binding"/>
    <property type="evidence" value="ECO:0007669"/>
    <property type="project" value="InterPro"/>
</dbReference>
<organism evidence="7 8">
    <name type="scientific">Kouleothrix aurantiaca</name>
    <dbReference type="NCBI Taxonomy" id="186479"/>
    <lineage>
        <taxon>Bacteria</taxon>
        <taxon>Bacillati</taxon>
        <taxon>Chloroflexota</taxon>
        <taxon>Chloroflexia</taxon>
        <taxon>Chloroflexales</taxon>
        <taxon>Roseiflexineae</taxon>
        <taxon>Roseiflexaceae</taxon>
        <taxon>Kouleothrix</taxon>
    </lineage>
</organism>
<reference evidence="7 8" key="1">
    <citation type="submission" date="2015-09" db="EMBL/GenBank/DDBJ databases">
        <title>Draft genome sequence of Kouleothrix aurantiaca JCM 19913.</title>
        <authorList>
            <person name="Hemp J."/>
        </authorList>
    </citation>
    <scope>NUCLEOTIDE SEQUENCE [LARGE SCALE GENOMIC DNA]</scope>
    <source>
        <strain evidence="7 8">COM-B</strain>
    </source>
</reference>
<sequence length="355" mass="39698">MAAEMTERRQLILKLVIQEFIETSTPVASELLVRKYALTYSSATIRNELAALEGLGYLTHWHTSAGRAPTDAGYRYYVENLMDRTPLSATEQRTIRHQFYQVRSELDQWIQLAGAVLARTAQNASVVTAPRAYQARFKHLELIAIHDTTVLLVLVLHDGTIRQQSFTLETARPQEELSRSAGKLNDRCHDAPIARIEETLQGERAAEAPQLDELELLVLDLIVKAMGQLEDQLNSQFYSNGLIEMLNQPEFAQVARVRQVLEMLQSGKGLGPLIPRVLASNGVQVIIGGEHSRDEMREYSVVLSRYGVADEVVGILGVIGPTRMAYPRTISTVRYISTVMSDMLNNMYGGESNRA</sequence>
<dbReference type="Proteomes" id="UP000050509">
    <property type="component" value="Unassembled WGS sequence"/>
</dbReference>
<dbReference type="SUPFAM" id="SSF55781">
    <property type="entry name" value="GAF domain-like"/>
    <property type="match status" value="1"/>
</dbReference>
<dbReference type="AlphaFoldDB" id="A0A0N8PSQ7"/>
<dbReference type="SUPFAM" id="SSF46785">
    <property type="entry name" value="Winged helix' DNA-binding domain"/>
    <property type="match status" value="1"/>
</dbReference>
<feature type="domain" description="Heat-inducible transcription repressor HrcA C-terminal" evidence="6">
    <location>
        <begin position="107"/>
        <end position="330"/>
    </location>
</feature>
<dbReference type="Gene3D" id="3.30.450.40">
    <property type="match status" value="1"/>
</dbReference>
<dbReference type="HAMAP" id="MF_00081">
    <property type="entry name" value="HrcA"/>
    <property type="match status" value="1"/>
</dbReference>
<evidence type="ECO:0000259" key="6">
    <source>
        <dbReference type="Pfam" id="PF01628"/>
    </source>
</evidence>
<dbReference type="Gene3D" id="1.10.10.10">
    <property type="entry name" value="Winged helix-like DNA-binding domain superfamily/Winged helix DNA-binding domain"/>
    <property type="match status" value="1"/>
</dbReference>
<evidence type="ECO:0000313" key="7">
    <source>
        <dbReference type="EMBL" id="KPV53397.1"/>
    </source>
</evidence>
<dbReference type="PANTHER" id="PTHR34824:SF1">
    <property type="entry name" value="HEAT-INDUCIBLE TRANSCRIPTION REPRESSOR HRCA"/>
    <property type="match status" value="1"/>
</dbReference>
<dbReference type="Pfam" id="PF01628">
    <property type="entry name" value="HrcA"/>
    <property type="match status" value="1"/>
</dbReference>
<dbReference type="Gene3D" id="3.30.390.60">
    <property type="entry name" value="Heat-inducible transcription repressor hrca homolog, domain 3"/>
    <property type="match status" value="1"/>
</dbReference>
<dbReference type="PIRSF" id="PIRSF005485">
    <property type="entry name" value="HrcA"/>
    <property type="match status" value="1"/>
</dbReference>
<proteinExistence type="inferred from homology"/>
<comment type="function">
    <text evidence="5">Negative regulator of class I heat shock genes (grpE-dnaK-dnaJ and groELS operons). Prevents heat-shock induction of these operons.</text>
</comment>
<gene>
    <name evidence="5" type="primary">hrcA</name>
    <name evidence="7" type="ORF">SE17_09905</name>
</gene>
<keyword evidence="8" id="KW-1185">Reference proteome</keyword>
<evidence type="ECO:0000256" key="1">
    <source>
        <dbReference type="ARBA" id="ARBA00022491"/>
    </source>
</evidence>
<dbReference type="InterPro" id="IPR021153">
    <property type="entry name" value="HrcA_C"/>
</dbReference>
<keyword evidence="1 5" id="KW-0678">Repressor</keyword>
<name>A0A0N8PSQ7_9CHLR</name>